<name>A0A1N7SND6_9BURK</name>
<proteinExistence type="predicted"/>
<dbReference type="Proteomes" id="UP000195569">
    <property type="component" value="Unassembled WGS sequence"/>
</dbReference>
<reference evidence="1" key="1">
    <citation type="submission" date="2016-12" db="EMBL/GenBank/DDBJ databases">
        <authorList>
            <person name="Moulin L."/>
        </authorList>
    </citation>
    <scope>NUCLEOTIDE SEQUENCE [LARGE SCALE GENOMIC DNA]</scope>
    <source>
        <strain evidence="1">STM 7183</strain>
    </source>
</reference>
<comment type="caution">
    <text evidence="1">The sequence shown here is derived from an EMBL/GenBank/DDBJ whole genome shotgun (WGS) entry which is preliminary data.</text>
</comment>
<sequence>MQDSTIFPSKFFFRGSEDLGGGMRAMFGLDSLSKRTKVYLTSVYRHINGAYAAEIGNTVSNGKVHSVTELGMLTTF</sequence>
<dbReference type="EMBL" id="CYGY02000065">
    <property type="protein sequence ID" value="SIT48837.1"/>
    <property type="molecule type" value="Genomic_DNA"/>
</dbReference>
<gene>
    <name evidence="1" type="ORF">BN2476_650082</name>
</gene>
<evidence type="ECO:0000313" key="2">
    <source>
        <dbReference type="Proteomes" id="UP000195569"/>
    </source>
</evidence>
<dbReference type="AlphaFoldDB" id="A0A1N7SND6"/>
<protein>
    <submittedName>
        <fullName evidence="1">Uncharacterized protein</fullName>
    </submittedName>
</protein>
<accession>A0A1N7SND6</accession>
<organism evidence="1 2">
    <name type="scientific">Paraburkholderia piptadeniae</name>
    <dbReference type="NCBI Taxonomy" id="1701573"/>
    <lineage>
        <taxon>Bacteria</taxon>
        <taxon>Pseudomonadati</taxon>
        <taxon>Pseudomonadota</taxon>
        <taxon>Betaproteobacteria</taxon>
        <taxon>Burkholderiales</taxon>
        <taxon>Burkholderiaceae</taxon>
        <taxon>Paraburkholderia</taxon>
    </lineage>
</organism>
<dbReference type="RefSeq" id="WP_143811090.1">
    <property type="nucleotide sequence ID" value="NZ_CYGY02000065.1"/>
</dbReference>
<keyword evidence="2" id="KW-1185">Reference proteome</keyword>
<evidence type="ECO:0000313" key="1">
    <source>
        <dbReference type="EMBL" id="SIT48837.1"/>
    </source>
</evidence>